<evidence type="ECO:0000256" key="1">
    <source>
        <dbReference type="SAM" id="MobiDB-lite"/>
    </source>
</evidence>
<name>A0A151NCF7_ALLMI</name>
<accession>A0A151NCF7</accession>
<gene>
    <name evidence="2" type="ORF">Y1Q_0018165</name>
</gene>
<feature type="compositionally biased region" description="Basic and acidic residues" evidence="1">
    <location>
        <begin position="87"/>
        <end position="103"/>
    </location>
</feature>
<feature type="region of interest" description="Disordered" evidence="1">
    <location>
        <begin position="13"/>
        <end position="49"/>
    </location>
</feature>
<organism evidence="2 3">
    <name type="scientific">Alligator mississippiensis</name>
    <name type="common">American alligator</name>
    <dbReference type="NCBI Taxonomy" id="8496"/>
    <lineage>
        <taxon>Eukaryota</taxon>
        <taxon>Metazoa</taxon>
        <taxon>Chordata</taxon>
        <taxon>Craniata</taxon>
        <taxon>Vertebrata</taxon>
        <taxon>Euteleostomi</taxon>
        <taxon>Archelosauria</taxon>
        <taxon>Archosauria</taxon>
        <taxon>Crocodylia</taxon>
        <taxon>Alligatoridae</taxon>
        <taxon>Alligatorinae</taxon>
        <taxon>Alligator</taxon>
    </lineage>
</organism>
<keyword evidence="3" id="KW-1185">Reference proteome</keyword>
<dbReference type="AlphaFoldDB" id="A0A151NCF7"/>
<comment type="caution">
    <text evidence="2">The sequence shown here is derived from an EMBL/GenBank/DDBJ whole genome shotgun (WGS) entry which is preliminary data.</text>
</comment>
<feature type="compositionally biased region" description="Basic residues" evidence="1">
    <location>
        <begin position="31"/>
        <end position="46"/>
    </location>
</feature>
<evidence type="ECO:0000313" key="2">
    <source>
        <dbReference type="EMBL" id="KYO34289.1"/>
    </source>
</evidence>
<reference evidence="2 3" key="1">
    <citation type="journal article" date="2012" name="Genome Biol.">
        <title>Sequencing three crocodilian genomes to illuminate the evolution of archosaurs and amniotes.</title>
        <authorList>
            <person name="St John J.A."/>
            <person name="Braun E.L."/>
            <person name="Isberg S.R."/>
            <person name="Miles L.G."/>
            <person name="Chong A.Y."/>
            <person name="Gongora J."/>
            <person name="Dalzell P."/>
            <person name="Moran C."/>
            <person name="Bed'hom B."/>
            <person name="Abzhanov A."/>
            <person name="Burgess S.C."/>
            <person name="Cooksey A.M."/>
            <person name="Castoe T.A."/>
            <person name="Crawford N.G."/>
            <person name="Densmore L.D."/>
            <person name="Drew J.C."/>
            <person name="Edwards S.V."/>
            <person name="Faircloth B.C."/>
            <person name="Fujita M.K."/>
            <person name="Greenwold M.J."/>
            <person name="Hoffmann F.G."/>
            <person name="Howard J.M."/>
            <person name="Iguchi T."/>
            <person name="Janes D.E."/>
            <person name="Khan S.Y."/>
            <person name="Kohno S."/>
            <person name="de Koning A.J."/>
            <person name="Lance S.L."/>
            <person name="McCarthy F.M."/>
            <person name="McCormack J.E."/>
            <person name="Merchant M.E."/>
            <person name="Peterson D.G."/>
            <person name="Pollock D.D."/>
            <person name="Pourmand N."/>
            <person name="Raney B.J."/>
            <person name="Roessler K.A."/>
            <person name="Sanford J.R."/>
            <person name="Sawyer R.H."/>
            <person name="Schmidt C.J."/>
            <person name="Triplett E.W."/>
            <person name="Tuberville T.D."/>
            <person name="Venegas-Anaya M."/>
            <person name="Howard J.T."/>
            <person name="Jarvis E.D."/>
            <person name="Guillette L.J.Jr."/>
            <person name="Glenn T.C."/>
            <person name="Green R.E."/>
            <person name="Ray D.A."/>
        </authorList>
    </citation>
    <scope>NUCLEOTIDE SEQUENCE [LARGE SCALE GENOMIC DNA]</scope>
    <source>
        <strain evidence="2">KSC_2009_1</strain>
    </source>
</reference>
<protein>
    <submittedName>
        <fullName evidence="2">Uncharacterized protein</fullName>
    </submittedName>
</protein>
<proteinExistence type="predicted"/>
<dbReference type="Proteomes" id="UP000050525">
    <property type="component" value="Unassembled WGS sequence"/>
</dbReference>
<dbReference type="EMBL" id="AKHW03003560">
    <property type="protein sequence ID" value="KYO34289.1"/>
    <property type="molecule type" value="Genomic_DNA"/>
</dbReference>
<sequence>MLDYRVKGLLQASEALDAPGGEADGGAAGKRQGRRKASQRNGMRRKGTLDRVASLPLGLNHVLAKCWVREPLEDRVAAGSFTAPGRRSREMTDEQELATKEGRNPCQPTQRERSLKGSWRRTNGSRKRNSGTKAGAFLN</sequence>
<feature type="region of interest" description="Disordered" evidence="1">
    <location>
        <begin position="77"/>
        <end position="139"/>
    </location>
</feature>
<evidence type="ECO:0000313" key="3">
    <source>
        <dbReference type="Proteomes" id="UP000050525"/>
    </source>
</evidence>